<keyword evidence="4" id="KW-1185">Reference proteome</keyword>
<evidence type="ECO:0000313" key="3">
    <source>
        <dbReference type="EMBL" id="MCU7554215.1"/>
    </source>
</evidence>
<dbReference type="PANTHER" id="PTHR21666:SF285">
    <property type="entry name" value="M23 FAMILY METALLOPEPTIDASE"/>
    <property type="match status" value="1"/>
</dbReference>
<evidence type="ECO:0000259" key="2">
    <source>
        <dbReference type="Pfam" id="PF01551"/>
    </source>
</evidence>
<dbReference type="InterPro" id="IPR050570">
    <property type="entry name" value="Cell_wall_metabolism_enzyme"/>
</dbReference>
<evidence type="ECO:0000256" key="1">
    <source>
        <dbReference type="SAM" id="SignalP"/>
    </source>
</evidence>
<proteinExistence type="predicted"/>
<dbReference type="Pfam" id="PF01551">
    <property type="entry name" value="Peptidase_M23"/>
    <property type="match status" value="1"/>
</dbReference>
<sequence length="277" mass="29361">MKRLLLAAAALIWFPTIAGQPSPAASLLTLNGKIAQGSLIRGQVPADSKVLLNGEPLKVNAQGKFVFGFDRDAASTHTLEVETPAGETATRELHVAEREYDIQRIDGLAQNMVSPPEAVLKRIRKDGANVAEARSGKRDYDAVFTRFMWPAKGPITGVYGSQRILNGVPKRPHYGVDVGGPTGTAVVAPAAGIVTLADNLYYSGNTVILDHGMGVFSTFLHLDTMDVKAGDKLPRGGALGTIGATGRATGPHLDWRINWGTMRLDPQSVVSGTPEAG</sequence>
<reference evidence="4" key="1">
    <citation type="submission" date="2023-07" db="EMBL/GenBank/DDBJ databases">
        <title>Study on multiphase classification of strain Alteromonas salexigens isolated from the Yellow Sea.</title>
        <authorList>
            <person name="Sun L."/>
        </authorList>
    </citation>
    <scope>NUCLEOTIDE SEQUENCE [LARGE SCALE GENOMIC DNA]</scope>
    <source>
        <strain evidence="4">ASW11-19</strain>
    </source>
</reference>
<name>A0ABT2VLM8_9ALTE</name>
<feature type="chain" id="PRO_5045563255" evidence="1">
    <location>
        <begin position="19"/>
        <end position="277"/>
    </location>
</feature>
<dbReference type="Proteomes" id="UP001209257">
    <property type="component" value="Unassembled WGS sequence"/>
</dbReference>
<dbReference type="RefSeq" id="WP_262992897.1">
    <property type="nucleotide sequence ID" value="NZ_JAOTJC010000006.1"/>
</dbReference>
<evidence type="ECO:0000313" key="4">
    <source>
        <dbReference type="Proteomes" id="UP001209257"/>
    </source>
</evidence>
<organism evidence="3 4">
    <name type="scientific">Alteromonas salexigens</name>
    <dbReference type="NCBI Taxonomy" id="2982530"/>
    <lineage>
        <taxon>Bacteria</taxon>
        <taxon>Pseudomonadati</taxon>
        <taxon>Pseudomonadota</taxon>
        <taxon>Gammaproteobacteria</taxon>
        <taxon>Alteromonadales</taxon>
        <taxon>Alteromonadaceae</taxon>
        <taxon>Alteromonas/Salinimonas group</taxon>
        <taxon>Alteromonas</taxon>
    </lineage>
</organism>
<feature type="signal peptide" evidence="1">
    <location>
        <begin position="1"/>
        <end position="18"/>
    </location>
</feature>
<dbReference type="InterPro" id="IPR016047">
    <property type="entry name" value="M23ase_b-sheet_dom"/>
</dbReference>
<dbReference type="EMBL" id="JAOTJC010000006">
    <property type="protein sequence ID" value="MCU7554215.1"/>
    <property type="molecule type" value="Genomic_DNA"/>
</dbReference>
<comment type="caution">
    <text evidence="3">The sequence shown here is derived from an EMBL/GenBank/DDBJ whole genome shotgun (WGS) entry which is preliminary data.</text>
</comment>
<dbReference type="Gene3D" id="2.70.70.10">
    <property type="entry name" value="Glucose Permease (Domain IIA)"/>
    <property type="match status" value="1"/>
</dbReference>
<accession>A0ABT2VLM8</accession>
<keyword evidence="1" id="KW-0732">Signal</keyword>
<protein>
    <submittedName>
        <fullName evidence="3">M23 family metallopeptidase</fullName>
    </submittedName>
</protein>
<feature type="domain" description="M23ase beta-sheet core" evidence="2">
    <location>
        <begin position="172"/>
        <end position="266"/>
    </location>
</feature>
<dbReference type="PANTHER" id="PTHR21666">
    <property type="entry name" value="PEPTIDASE-RELATED"/>
    <property type="match status" value="1"/>
</dbReference>
<dbReference type="SUPFAM" id="SSF51261">
    <property type="entry name" value="Duplicated hybrid motif"/>
    <property type="match status" value="1"/>
</dbReference>
<dbReference type="CDD" id="cd12797">
    <property type="entry name" value="M23_peptidase"/>
    <property type="match status" value="1"/>
</dbReference>
<dbReference type="InterPro" id="IPR011055">
    <property type="entry name" value="Dup_hybrid_motif"/>
</dbReference>
<gene>
    <name evidence="3" type="ORF">OCL06_06365</name>
</gene>